<protein>
    <submittedName>
        <fullName evidence="1">Cyclic lactone autoinducer peptide</fullName>
    </submittedName>
</protein>
<reference evidence="1 2" key="1">
    <citation type="submission" date="2017-04" db="EMBL/GenBank/DDBJ databases">
        <authorList>
            <person name="Afonso C.L."/>
            <person name="Miller P.J."/>
            <person name="Scott M.A."/>
            <person name="Spackman E."/>
            <person name="Goraichik I."/>
            <person name="Dimitrov K.M."/>
            <person name="Suarez D.L."/>
            <person name="Swayne D.E."/>
        </authorList>
    </citation>
    <scope>NUCLEOTIDE SEQUENCE [LARGE SCALE GENOMIC DNA]</scope>
    <source>
        <strain evidence="1 2">DSM 12555</strain>
    </source>
</reference>
<dbReference type="InterPro" id="IPR009229">
    <property type="entry name" value="AgrD"/>
</dbReference>
<dbReference type="NCBIfam" id="TIGR04223">
    <property type="entry name" value="quorum_AgrD"/>
    <property type="match status" value="1"/>
</dbReference>
<sequence length="51" mass="5617">MKGGIKMKDKLSKKLLGVTASILTLFALSTAVSACFWVLYQPEEPKCLIED</sequence>
<gene>
    <name evidence="1" type="ORF">SAMN02745134_02206</name>
</gene>
<organism evidence="1 2">
    <name type="scientific">Clostridium acidisoli DSM 12555</name>
    <dbReference type="NCBI Taxonomy" id="1121291"/>
    <lineage>
        <taxon>Bacteria</taxon>
        <taxon>Bacillati</taxon>
        <taxon>Bacillota</taxon>
        <taxon>Clostridia</taxon>
        <taxon>Eubacteriales</taxon>
        <taxon>Clostridiaceae</taxon>
        <taxon>Clostridium</taxon>
    </lineage>
</organism>
<evidence type="ECO:0000313" key="1">
    <source>
        <dbReference type="EMBL" id="SMC24549.1"/>
    </source>
</evidence>
<dbReference type="PROSITE" id="PS51257">
    <property type="entry name" value="PROKAR_LIPOPROTEIN"/>
    <property type="match status" value="1"/>
</dbReference>
<dbReference type="Proteomes" id="UP000192468">
    <property type="component" value="Unassembled WGS sequence"/>
</dbReference>
<evidence type="ECO:0000313" key="2">
    <source>
        <dbReference type="Proteomes" id="UP000192468"/>
    </source>
</evidence>
<dbReference type="EMBL" id="FWXH01000007">
    <property type="protein sequence ID" value="SMC24549.1"/>
    <property type="molecule type" value="Genomic_DNA"/>
</dbReference>
<dbReference type="STRING" id="1121291.SAMN02745134_02206"/>
<accession>A0A1W1XKQ3</accession>
<name>A0A1W1XKQ3_9CLOT</name>
<dbReference type="AlphaFoldDB" id="A0A1W1XKQ3"/>
<proteinExistence type="predicted"/>
<keyword evidence="2" id="KW-1185">Reference proteome</keyword>